<feature type="compositionally biased region" description="Polar residues" evidence="1">
    <location>
        <begin position="146"/>
        <end position="158"/>
    </location>
</feature>
<feature type="compositionally biased region" description="Low complexity" evidence="1">
    <location>
        <begin position="211"/>
        <end position="221"/>
    </location>
</feature>
<comment type="caution">
    <text evidence="2">The sequence shown here is derived from an EMBL/GenBank/DDBJ whole genome shotgun (WGS) entry which is preliminary data.</text>
</comment>
<dbReference type="STRING" id="1890683.A0A427YSU5"/>
<name>A0A427YSU5_9TREE</name>
<feature type="compositionally biased region" description="Polar residues" evidence="1">
    <location>
        <begin position="198"/>
        <end position="208"/>
    </location>
</feature>
<evidence type="ECO:0000313" key="2">
    <source>
        <dbReference type="EMBL" id="RSH94149.1"/>
    </source>
</evidence>
<dbReference type="EMBL" id="RSCD01000002">
    <property type="protein sequence ID" value="RSH94149.1"/>
    <property type="molecule type" value="Genomic_DNA"/>
</dbReference>
<reference evidence="2 3" key="1">
    <citation type="submission" date="2018-11" db="EMBL/GenBank/DDBJ databases">
        <title>Genome sequence of Saitozyma podzolica DSM 27192.</title>
        <authorList>
            <person name="Aliyu H."/>
            <person name="Gorte O."/>
            <person name="Ochsenreither K."/>
        </authorList>
    </citation>
    <scope>NUCLEOTIDE SEQUENCE [LARGE SCALE GENOMIC DNA]</scope>
    <source>
        <strain evidence="2 3">DSM 27192</strain>
    </source>
</reference>
<organism evidence="2 3">
    <name type="scientific">Saitozyma podzolica</name>
    <dbReference type="NCBI Taxonomy" id="1890683"/>
    <lineage>
        <taxon>Eukaryota</taxon>
        <taxon>Fungi</taxon>
        <taxon>Dikarya</taxon>
        <taxon>Basidiomycota</taxon>
        <taxon>Agaricomycotina</taxon>
        <taxon>Tremellomycetes</taxon>
        <taxon>Tremellales</taxon>
        <taxon>Trimorphomycetaceae</taxon>
        <taxon>Saitozyma</taxon>
    </lineage>
</organism>
<keyword evidence="3" id="KW-1185">Reference proteome</keyword>
<feature type="region of interest" description="Disordered" evidence="1">
    <location>
        <begin position="121"/>
        <end position="221"/>
    </location>
</feature>
<evidence type="ECO:0000256" key="1">
    <source>
        <dbReference type="SAM" id="MobiDB-lite"/>
    </source>
</evidence>
<gene>
    <name evidence="2" type="ORF">EHS25_003952</name>
</gene>
<dbReference type="AlphaFoldDB" id="A0A427YSU5"/>
<accession>A0A427YSU5</accession>
<dbReference type="Proteomes" id="UP000279259">
    <property type="component" value="Unassembled WGS sequence"/>
</dbReference>
<protein>
    <submittedName>
        <fullName evidence="2">Uncharacterized protein</fullName>
    </submittedName>
</protein>
<sequence length="304" mass="33162">MSPRLWKSTPARGSELLKLQSNTSAATGSSEGSWYGVSYSWARPSTGRDAQPRVEDEHLLEQIQRHSPESLPLSTFSDPREGDFIVRLMRVWTIRIGIDRDIGSMEIPSKVVIWQEGGPRVTLGEERPVGSDHGLRVDGNYASPMAGNNPTNQATAASDGNPAAEKRTARRSFFHRRWSESRQEASQMKRSASLPGFSENQAAQTTREQAADPSAAATPRADPFPFTPLALGCSDVHLLGQLTINSPFGGTEIVRKMIQSFQTPALMVSYIIEIGIRPRKGAVKEAFKHVRGGGVIEVVLGAAQ</sequence>
<feature type="compositionally biased region" description="Basic and acidic residues" evidence="1">
    <location>
        <begin position="123"/>
        <end position="136"/>
    </location>
</feature>
<dbReference type="OrthoDB" id="10536504at2759"/>
<proteinExistence type="predicted"/>
<evidence type="ECO:0000313" key="3">
    <source>
        <dbReference type="Proteomes" id="UP000279259"/>
    </source>
</evidence>